<comment type="caution">
    <text evidence="1">The sequence shown here is derived from an EMBL/GenBank/DDBJ whole genome shotgun (WGS) entry which is preliminary data.</text>
</comment>
<dbReference type="Proteomes" id="UP000824219">
    <property type="component" value="Linkage Group LG20"/>
</dbReference>
<evidence type="ECO:0000313" key="1">
    <source>
        <dbReference type="EMBL" id="KAG7319498.1"/>
    </source>
</evidence>
<organism evidence="1 2">
    <name type="scientific">Hemibagrus wyckioides</name>
    <dbReference type="NCBI Taxonomy" id="337641"/>
    <lineage>
        <taxon>Eukaryota</taxon>
        <taxon>Metazoa</taxon>
        <taxon>Chordata</taxon>
        <taxon>Craniata</taxon>
        <taxon>Vertebrata</taxon>
        <taxon>Euteleostomi</taxon>
        <taxon>Actinopterygii</taxon>
        <taxon>Neopterygii</taxon>
        <taxon>Teleostei</taxon>
        <taxon>Ostariophysi</taxon>
        <taxon>Siluriformes</taxon>
        <taxon>Bagridae</taxon>
        <taxon>Hemibagrus</taxon>
    </lineage>
</organism>
<dbReference type="OrthoDB" id="10546434at2759"/>
<sequence>MLLREDVEIINSRWLSALERQSVPWIGTAWALVRSLLVPTRLAPTQLRIPVPHLDEGHRNSPFMPASPVSKHMAVEHLEKARELTGRVGTWAGRIHLLPRSWPRPKALACHWPASHVNHVMMDEVRGREPQLRLKALSELREISSVRFESGTGRRSGDPCSFSKACWEMSSMRSGPRRGIKQT</sequence>
<dbReference type="AlphaFoldDB" id="A0A9D3NDV9"/>
<proteinExistence type="predicted"/>
<protein>
    <submittedName>
        <fullName evidence="1">Uncharacterized protein</fullName>
    </submittedName>
</protein>
<name>A0A9D3NDV9_9TELE</name>
<dbReference type="EMBL" id="JAHKSW010000020">
    <property type="protein sequence ID" value="KAG7319498.1"/>
    <property type="molecule type" value="Genomic_DNA"/>
</dbReference>
<gene>
    <name evidence="1" type="ORF">KOW79_016641</name>
</gene>
<reference evidence="1 2" key="1">
    <citation type="submission" date="2021-06" db="EMBL/GenBank/DDBJ databases">
        <title>Chromosome-level genome assembly of the red-tail catfish (Hemibagrus wyckioides).</title>
        <authorList>
            <person name="Shao F."/>
        </authorList>
    </citation>
    <scope>NUCLEOTIDE SEQUENCE [LARGE SCALE GENOMIC DNA]</scope>
    <source>
        <strain evidence="1">EC202008001</strain>
        <tissue evidence="1">Blood</tissue>
    </source>
</reference>
<evidence type="ECO:0000313" key="2">
    <source>
        <dbReference type="Proteomes" id="UP000824219"/>
    </source>
</evidence>
<keyword evidence="2" id="KW-1185">Reference proteome</keyword>
<accession>A0A9D3NDV9</accession>